<dbReference type="PANTHER" id="PTHR23406">
    <property type="entry name" value="MALIC ENZYME-RELATED"/>
    <property type="match status" value="1"/>
</dbReference>
<dbReference type="InterPro" id="IPR012302">
    <property type="entry name" value="Malic_NAD-bd"/>
</dbReference>
<dbReference type="NCBIfam" id="NF010052">
    <property type="entry name" value="PRK13529.1"/>
    <property type="match status" value="1"/>
</dbReference>
<feature type="domain" description="Malic enzyme NAD-binding" evidence="4">
    <location>
        <begin position="314"/>
        <end position="579"/>
    </location>
</feature>
<evidence type="ECO:0000313" key="6">
    <source>
        <dbReference type="EMBL" id="JAT77926.1"/>
    </source>
</evidence>
<comment type="cofactor">
    <cofactor evidence="3">
        <name>Mg(2+)</name>
        <dbReference type="ChEBI" id="CHEBI:18420"/>
    </cofactor>
    <cofactor evidence="3">
        <name>Mn(2+)</name>
        <dbReference type="ChEBI" id="CHEBI:29035"/>
    </cofactor>
    <text evidence="3">Divalent metal cations. Prefers magnesium or manganese.</text>
</comment>
<dbReference type="Gene3D" id="3.40.50.10380">
    <property type="entry name" value="Malic enzyme, N-terminal domain"/>
    <property type="match status" value="1"/>
</dbReference>
<dbReference type="PRINTS" id="PR00072">
    <property type="entry name" value="MALOXRDTASE"/>
</dbReference>
<dbReference type="GO" id="GO:0046872">
    <property type="term" value="F:metal ion binding"/>
    <property type="evidence" value="ECO:0007669"/>
    <property type="project" value="UniProtKB-KW"/>
</dbReference>
<evidence type="ECO:0000256" key="3">
    <source>
        <dbReference type="PIRSR" id="PIRSR000106-3"/>
    </source>
</evidence>
<feature type="binding site" evidence="2">
    <location>
        <position position="510"/>
    </location>
    <ligand>
        <name>(S)-malate</name>
        <dbReference type="ChEBI" id="CHEBI:15589"/>
    </ligand>
</feature>
<dbReference type="PIRSF" id="PIRSF000106">
    <property type="entry name" value="ME"/>
    <property type="match status" value="1"/>
</dbReference>
<evidence type="ECO:0008006" key="7">
    <source>
        <dbReference type="Google" id="ProtNLM"/>
    </source>
</evidence>
<dbReference type="GO" id="GO:0051287">
    <property type="term" value="F:NAD binding"/>
    <property type="evidence" value="ECO:0007669"/>
    <property type="project" value="InterPro"/>
</dbReference>
<dbReference type="InterPro" id="IPR036291">
    <property type="entry name" value="NAD(P)-bd_dom_sf"/>
</dbReference>
<accession>A0A1D2AFD5</accession>
<comment type="similarity">
    <text evidence="1">Belongs to the malic enzymes family.</text>
</comment>
<sequence>MASAMLRRTGAARWSPGAWCYLHRAPMYTGFGRAHDDEQRGDGSDQHVPPWASTVLTGVDLMRNNKYNKGLAFTREERDKFFLRGLLPAAVLGQDIQAERVVVNIRAQRSDVDRLAYLLALAERNERLFHHVLRGHLAELLPVLQHPTTARYCERFSLMFRSLPRGLFVSLEDAGSVTRLLQNWPMRRVKLVSLTDGSALGAGGDWGVQSIGSPLSRLALMTAVGGVHPSRCLPLVLDLGTDNARLLADPLYVGLRAPRARGEAARALRDELLAGVRRRFGASVLVDAADVDHATAQELVVAHRASLPVYADAVHGVPAAVLAGLYAALPAAGGALSAHRFMLVGDGPDLVAVAELLEEAVQREHRSGTVWEARKRIWLVDAGGLLVRDRPDADAVEDHRLPYVQEEGAAAPSLLDAVRAVRPTVLIGLSAGTPAWAFTQDVLREMATHCDRPVVMPLSRADADGIAGFGEVSAADAHAWTGGRALFADALTNRSLEVEGVGGREARAANPVYIYPGLCQGVIMSRSTRLREDMLIAAARAVAEAVTDEDRALGALYPPLTALQDTAASVAAAVAAVAYHAGVASELPQPSDLLAKAYAVMHDPTYRQYD</sequence>
<feature type="binding site" evidence="3">
    <location>
        <position position="290"/>
    </location>
    <ligand>
        <name>a divalent metal cation</name>
        <dbReference type="ChEBI" id="CHEBI:60240"/>
    </ligand>
</feature>
<dbReference type="Pfam" id="PF03949">
    <property type="entry name" value="Malic_M"/>
    <property type="match status" value="1"/>
</dbReference>
<dbReference type="SUPFAM" id="SSF51735">
    <property type="entry name" value="NAD(P)-binding Rossmann-fold domains"/>
    <property type="match status" value="1"/>
</dbReference>
<dbReference type="InterPro" id="IPR001891">
    <property type="entry name" value="Malic_OxRdtase"/>
</dbReference>
<dbReference type="SUPFAM" id="SSF53223">
    <property type="entry name" value="Aminoacid dehydrogenase-like, N-terminal domain"/>
    <property type="match status" value="1"/>
</dbReference>
<dbReference type="GO" id="GO:0009507">
    <property type="term" value="C:chloroplast"/>
    <property type="evidence" value="ECO:0007669"/>
    <property type="project" value="TreeGrafter"/>
</dbReference>
<dbReference type="SMART" id="SM00919">
    <property type="entry name" value="Malic_M"/>
    <property type="match status" value="1"/>
</dbReference>
<evidence type="ECO:0000259" key="4">
    <source>
        <dbReference type="SMART" id="SM00919"/>
    </source>
</evidence>
<dbReference type="InterPro" id="IPR046346">
    <property type="entry name" value="Aminoacid_DH-like_N_sf"/>
</dbReference>
<name>A0A1D2AFD5_AUXPR</name>
<dbReference type="EMBL" id="GDKF01000696">
    <property type="protein sequence ID" value="JAT77926.1"/>
    <property type="molecule type" value="Transcribed_RNA"/>
</dbReference>
<evidence type="ECO:0000259" key="5">
    <source>
        <dbReference type="SMART" id="SM01274"/>
    </source>
</evidence>
<dbReference type="Gene3D" id="3.40.50.720">
    <property type="entry name" value="NAD(P)-binding Rossmann-like Domain"/>
    <property type="match status" value="1"/>
</dbReference>
<keyword evidence="3" id="KW-0479">Metal-binding</keyword>
<dbReference type="InterPro" id="IPR012301">
    <property type="entry name" value="Malic_N_dom"/>
</dbReference>
<dbReference type="PANTHER" id="PTHR23406:SF90">
    <property type="entry name" value="MALIC ENZYME-RELATED"/>
    <property type="match status" value="1"/>
</dbReference>
<reference evidence="6" key="1">
    <citation type="submission" date="2015-08" db="EMBL/GenBank/DDBJ databases">
        <authorList>
            <person name="Babu N.S."/>
            <person name="Beckwith C.J."/>
            <person name="Beseler K.G."/>
            <person name="Brison A."/>
            <person name="Carone J.V."/>
            <person name="Caskin T.P."/>
            <person name="Diamond M."/>
            <person name="Durham M.E."/>
            <person name="Foxe J.M."/>
            <person name="Go M."/>
            <person name="Henderson B.A."/>
            <person name="Jones I.B."/>
            <person name="McGettigan J.A."/>
            <person name="Micheletti S.J."/>
            <person name="Nasrallah M.E."/>
            <person name="Ortiz D."/>
            <person name="Piller C.R."/>
            <person name="Privatt S.R."/>
            <person name="Schneider S.L."/>
            <person name="Sharp S."/>
            <person name="Smith T.C."/>
            <person name="Stanton J.D."/>
            <person name="Ullery H.E."/>
            <person name="Wilson R.J."/>
            <person name="Serrano M.G."/>
            <person name="Buck G."/>
            <person name="Lee V."/>
            <person name="Wang Y."/>
            <person name="Carvalho R."/>
            <person name="Voegtly L."/>
            <person name="Shi R."/>
            <person name="Duckworth R."/>
            <person name="Johnson A."/>
            <person name="Loviza R."/>
            <person name="Walstead R."/>
            <person name="Shah Z."/>
            <person name="Kiflezghi M."/>
            <person name="Wade K."/>
            <person name="Ball S.L."/>
            <person name="Bradley K.W."/>
            <person name="Asai D.J."/>
            <person name="Bowman C.A."/>
            <person name="Russell D.A."/>
            <person name="Pope W.H."/>
            <person name="Jacobs-Sera D."/>
            <person name="Hendrix R.W."/>
            <person name="Hatfull G.F."/>
        </authorList>
    </citation>
    <scope>NUCLEOTIDE SEQUENCE</scope>
</reference>
<proteinExistence type="inferred from homology"/>
<dbReference type="AlphaFoldDB" id="A0A1D2AFD5"/>
<dbReference type="GO" id="GO:0004473">
    <property type="term" value="F:malate dehydrogenase (decarboxylating) (NADP+) activity"/>
    <property type="evidence" value="ECO:0007669"/>
    <property type="project" value="TreeGrafter"/>
</dbReference>
<dbReference type="SMART" id="SM01274">
    <property type="entry name" value="malic"/>
    <property type="match status" value="1"/>
</dbReference>
<protein>
    <recommendedName>
        <fullName evidence="7">NADP-dependent malic enzyme</fullName>
    </recommendedName>
</protein>
<dbReference type="Pfam" id="PF00390">
    <property type="entry name" value="malic"/>
    <property type="match status" value="1"/>
</dbReference>
<feature type="domain" description="Malic enzyme N-terminal" evidence="5">
    <location>
        <begin position="122"/>
        <end position="304"/>
    </location>
</feature>
<dbReference type="InterPro" id="IPR037062">
    <property type="entry name" value="Malic_N_dom_sf"/>
</dbReference>
<dbReference type="GO" id="GO:0006108">
    <property type="term" value="P:malate metabolic process"/>
    <property type="evidence" value="ECO:0007669"/>
    <property type="project" value="TreeGrafter"/>
</dbReference>
<organism evidence="6">
    <name type="scientific">Auxenochlorella protothecoides</name>
    <name type="common">Green microalga</name>
    <name type="synonym">Chlorella protothecoides</name>
    <dbReference type="NCBI Taxonomy" id="3075"/>
    <lineage>
        <taxon>Eukaryota</taxon>
        <taxon>Viridiplantae</taxon>
        <taxon>Chlorophyta</taxon>
        <taxon>core chlorophytes</taxon>
        <taxon>Trebouxiophyceae</taxon>
        <taxon>Chlorellales</taxon>
        <taxon>Chlorellaceae</taxon>
        <taxon>Auxenochlorella</taxon>
    </lineage>
</organism>
<evidence type="ECO:0000256" key="2">
    <source>
        <dbReference type="PIRSR" id="PIRSR000106-2"/>
    </source>
</evidence>
<gene>
    <name evidence="6" type="ORF">g.21503</name>
</gene>
<evidence type="ECO:0000256" key="1">
    <source>
        <dbReference type="ARBA" id="ARBA00008785"/>
    </source>
</evidence>